<organism evidence="1 2">
    <name type="scientific">Tripterygium wilfordii</name>
    <name type="common">Thunder God vine</name>
    <dbReference type="NCBI Taxonomy" id="458696"/>
    <lineage>
        <taxon>Eukaryota</taxon>
        <taxon>Viridiplantae</taxon>
        <taxon>Streptophyta</taxon>
        <taxon>Embryophyta</taxon>
        <taxon>Tracheophyta</taxon>
        <taxon>Spermatophyta</taxon>
        <taxon>Magnoliopsida</taxon>
        <taxon>eudicotyledons</taxon>
        <taxon>Gunneridae</taxon>
        <taxon>Pentapetalae</taxon>
        <taxon>rosids</taxon>
        <taxon>fabids</taxon>
        <taxon>Celastrales</taxon>
        <taxon>Celastraceae</taxon>
        <taxon>Tripterygium</taxon>
    </lineage>
</organism>
<proteinExistence type="predicted"/>
<name>A0A7J7CFW2_TRIWF</name>
<reference evidence="1 2" key="1">
    <citation type="journal article" date="2020" name="Nat. Commun.">
        <title>Genome of Tripterygium wilfordii and identification of cytochrome P450 involved in triptolide biosynthesis.</title>
        <authorList>
            <person name="Tu L."/>
            <person name="Su P."/>
            <person name="Zhang Z."/>
            <person name="Gao L."/>
            <person name="Wang J."/>
            <person name="Hu T."/>
            <person name="Zhou J."/>
            <person name="Zhang Y."/>
            <person name="Zhao Y."/>
            <person name="Liu Y."/>
            <person name="Song Y."/>
            <person name="Tong Y."/>
            <person name="Lu Y."/>
            <person name="Yang J."/>
            <person name="Xu C."/>
            <person name="Jia M."/>
            <person name="Peters R.J."/>
            <person name="Huang L."/>
            <person name="Gao W."/>
        </authorList>
    </citation>
    <scope>NUCLEOTIDE SEQUENCE [LARGE SCALE GENOMIC DNA]</scope>
    <source>
        <strain evidence="2">cv. XIE 37</strain>
        <tissue evidence="1">Leaf</tissue>
    </source>
</reference>
<dbReference type="Proteomes" id="UP000593562">
    <property type="component" value="Unassembled WGS sequence"/>
</dbReference>
<accession>A0A7J7CFW2</accession>
<evidence type="ECO:0000313" key="1">
    <source>
        <dbReference type="EMBL" id="KAF5732626.1"/>
    </source>
</evidence>
<keyword evidence="2" id="KW-1185">Reference proteome</keyword>
<dbReference type="InParanoid" id="A0A7J7CFW2"/>
<dbReference type="EMBL" id="JAAARO010000017">
    <property type="protein sequence ID" value="KAF5732626.1"/>
    <property type="molecule type" value="Genomic_DNA"/>
</dbReference>
<gene>
    <name evidence="1" type="ORF">HS088_TW17G00156</name>
</gene>
<dbReference type="AlphaFoldDB" id="A0A7J7CFW2"/>
<protein>
    <submittedName>
        <fullName evidence="1">Uncharacterized protein</fullName>
    </submittedName>
</protein>
<comment type="caution">
    <text evidence="1">The sequence shown here is derived from an EMBL/GenBank/DDBJ whole genome shotgun (WGS) entry which is preliminary data.</text>
</comment>
<evidence type="ECO:0000313" key="2">
    <source>
        <dbReference type="Proteomes" id="UP000593562"/>
    </source>
</evidence>
<sequence>MIFVELGLTVSVYLIKMDYGRNTKFSLRKLILALLFLWGTFEMYPVLSNIFQYKINIVENSKNHCVLYDSNAYFVEGEMIPVCLPKEWSKVSENLNGVLVCWHYI</sequence>